<dbReference type="InterPro" id="IPR002644">
    <property type="entry name" value="PSII_PsbZ"/>
</dbReference>
<evidence type="ECO:0000256" key="4">
    <source>
        <dbReference type="ARBA" id="ARBA00022469"/>
    </source>
</evidence>
<dbReference type="Gene3D" id="1.10.287.740">
    <property type="entry name" value="Photosystem II PsbZ, reaction centre"/>
    <property type="match status" value="1"/>
</dbReference>
<dbReference type="GO" id="GO:0009535">
    <property type="term" value="C:chloroplast thylakoid membrane"/>
    <property type="evidence" value="ECO:0007669"/>
    <property type="project" value="UniProtKB-SubCell"/>
</dbReference>
<dbReference type="GO" id="GO:0009539">
    <property type="term" value="C:photosystem II reaction center"/>
    <property type="evidence" value="ECO:0007669"/>
    <property type="project" value="InterPro"/>
</dbReference>
<feature type="transmembrane region" description="Helical" evidence="14">
    <location>
        <begin position="38"/>
        <end position="61"/>
    </location>
</feature>
<name>A0A1Z1MG14_9FLOR</name>
<dbReference type="SUPFAM" id="SSF161055">
    <property type="entry name" value="PsbZ-like"/>
    <property type="match status" value="1"/>
</dbReference>
<evidence type="ECO:0000256" key="6">
    <source>
        <dbReference type="ARBA" id="ARBA00022692"/>
    </source>
</evidence>
<evidence type="ECO:0000256" key="11">
    <source>
        <dbReference type="ARBA" id="ARBA00038734"/>
    </source>
</evidence>
<evidence type="ECO:0000256" key="2">
    <source>
        <dbReference type="ARBA" id="ARBA00008367"/>
    </source>
</evidence>
<comment type="subcellular location">
    <subcellularLocation>
        <location evidence="1">Membrane</location>
        <topology evidence="1">Multi-pass membrane protein</topology>
    </subcellularLocation>
    <subcellularLocation>
        <location evidence="12">Plastid</location>
        <location evidence="12">Chloroplast thylakoid membrane</location>
        <topology evidence="12">Multi-pass membrane protein</topology>
    </subcellularLocation>
</comment>
<comment type="function">
    <text evidence="12">May control the interaction of photosystem II (PSII) cores with the light-harvesting antenna, regulates electron flow through the 2 photosystem reaction centers. PSII is a light-driven water plastoquinone oxidoreductase, using light energy to abstract electrons from H(2)O, generating a proton gradient subsequently used for ATP formation.</text>
</comment>
<evidence type="ECO:0000256" key="9">
    <source>
        <dbReference type="ARBA" id="ARBA00023136"/>
    </source>
</evidence>
<dbReference type="HAMAP" id="MF_00644">
    <property type="entry name" value="PSII_PsbZ"/>
    <property type="match status" value="1"/>
</dbReference>
<evidence type="ECO:0000256" key="8">
    <source>
        <dbReference type="ARBA" id="ARBA00023078"/>
    </source>
</evidence>
<evidence type="ECO:0000256" key="13">
    <source>
        <dbReference type="RuleBase" id="RU003472"/>
    </source>
</evidence>
<keyword evidence="10 12" id="KW-0604">Photosystem II</keyword>
<dbReference type="PANTHER" id="PTHR34971:SF2">
    <property type="entry name" value="PHOTOSYSTEM II REACTION CENTER PROTEIN Z"/>
    <property type="match status" value="1"/>
</dbReference>
<sequence>MILVIQMLVLALVILSVILVVGVPVTLASPGQWEKSRNLIYTSIGVWIGLVIVTGILNSFIA</sequence>
<dbReference type="NCBIfam" id="TIGR03043">
    <property type="entry name" value="PS_II_psbZ"/>
    <property type="match status" value="1"/>
</dbReference>
<comment type="function">
    <text evidence="13">Controls the interaction of photosystem II (PSII) cores with the light-harvesting antenna, regulates electron flow through the 2 photosystem reaction centers. PSII is a light-driven water plastoquinone oxidoreductase, using light energy to abstract electrons from H(2)O, generating a proton gradient subsequently used for ATP formation.</text>
</comment>
<keyword evidence="15" id="KW-0150">Chloroplast</keyword>
<keyword evidence="8 12" id="KW-0793">Thylakoid</keyword>
<evidence type="ECO:0000256" key="1">
    <source>
        <dbReference type="ARBA" id="ARBA00004141"/>
    </source>
</evidence>
<comment type="similarity">
    <text evidence="2 12 13">Belongs to the PsbZ family.</text>
</comment>
<keyword evidence="7 12" id="KW-1133">Transmembrane helix</keyword>
<reference evidence="15" key="1">
    <citation type="journal article" date="2017" name="J. Phycol.">
        <title>Analysis of chloroplast genomes and a supermatrix inform reclassification of the Rhodomelaceae (Rhodophyta).</title>
        <authorList>
            <person name="Diaz-Tapia P."/>
            <person name="Maggs C.A."/>
            <person name="West J.A."/>
            <person name="Verbruggen H."/>
        </authorList>
    </citation>
    <scope>NUCLEOTIDE SEQUENCE</scope>
    <source>
        <strain evidence="15">PD0001</strain>
    </source>
</reference>
<dbReference type="Pfam" id="PF01737">
    <property type="entry name" value="Ycf9"/>
    <property type="match status" value="1"/>
</dbReference>
<dbReference type="PANTHER" id="PTHR34971">
    <property type="entry name" value="PHOTOSYSTEM II REACTION CENTER PROTEIN Z"/>
    <property type="match status" value="1"/>
</dbReference>
<comment type="subunit">
    <text evidence="11 12">PSII is composed of 1 copy each of membrane proteins PsbA, PsbB, PsbC, PsbD, PsbE, PsbF, PsbH, PsbI, PsbJ, PsbK, PsbL, PsbM, PsbT, PsbY, PsbZ, Psb30/Ycf12, at least 3 peripheral proteins of the oxygen-evolving complex and a large number of cofactors. It forms dimeric complexes.</text>
</comment>
<geneLocation type="chloroplast" evidence="15"/>
<keyword evidence="5 12" id="KW-0602">Photosynthesis</keyword>
<protein>
    <recommendedName>
        <fullName evidence="3 12">Photosystem II reaction center protein Z</fullName>
        <shortName evidence="12">PSII-Z</shortName>
    </recommendedName>
</protein>
<dbReference type="AlphaFoldDB" id="A0A1Z1MG14"/>
<evidence type="ECO:0000256" key="3">
    <source>
        <dbReference type="ARBA" id="ARBA00021665"/>
    </source>
</evidence>
<evidence type="ECO:0000256" key="7">
    <source>
        <dbReference type="ARBA" id="ARBA00022989"/>
    </source>
</evidence>
<gene>
    <name evidence="12 15" type="primary">psbZ</name>
</gene>
<evidence type="ECO:0000256" key="14">
    <source>
        <dbReference type="SAM" id="Phobius"/>
    </source>
</evidence>
<evidence type="ECO:0000256" key="10">
    <source>
        <dbReference type="ARBA" id="ARBA00023276"/>
    </source>
</evidence>
<evidence type="ECO:0000256" key="5">
    <source>
        <dbReference type="ARBA" id="ARBA00022531"/>
    </source>
</evidence>
<keyword evidence="15" id="KW-0934">Plastid</keyword>
<dbReference type="InterPro" id="IPR036512">
    <property type="entry name" value="PSII_PsbZ_sf"/>
</dbReference>
<keyword evidence="4 12" id="KW-0674">Reaction center</keyword>
<evidence type="ECO:0000256" key="12">
    <source>
        <dbReference type="HAMAP-Rule" id="MF_00644"/>
    </source>
</evidence>
<accession>A0A1Z1MG14</accession>
<evidence type="ECO:0000313" key="15">
    <source>
        <dbReference type="EMBL" id="ARW65010.1"/>
    </source>
</evidence>
<dbReference type="GO" id="GO:0015979">
    <property type="term" value="P:photosynthesis"/>
    <property type="evidence" value="ECO:0007669"/>
    <property type="project" value="UniProtKB-UniRule"/>
</dbReference>
<keyword evidence="6 12" id="KW-0812">Transmembrane</keyword>
<keyword evidence="9 12" id="KW-0472">Membrane</keyword>
<dbReference type="GO" id="GO:0042549">
    <property type="term" value="P:photosystem II stabilization"/>
    <property type="evidence" value="ECO:0007669"/>
    <property type="project" value="InterPro"/>
</dbReference>
<organism evidence="15">
    <name type="scientific">Polysiphonia sertularioides</name>
    <dbReference type="NCBI Taxonomy" id="945028"/>
    <lineage>
        <taxon>Eukaryota</taxon>
        <taxon>Rhodophyta</taxon>
        <taxon>Florideophyceae</taxon>
        <taxon>Rhodymeniophycidae</taxon>
        <taxon>Ceramiales</taxon>
        <taxon>Rhodomelaceae</taxon>
        <taxon>Polysiphonioideae</taxon>
        <taxon>Polysiphonia</taxon>
    </lineage>
</organism>
<dbReference type="EMBL" id="MF101435">
    <property type="protein sequence ID" value="ARW65010.1"/>
    <property type="molecule type" value="Genomic_DNA"/>
</dbReference>
<proteinExistence type="inferred from homology"/>